<dbReference type="InterPro" id="IPR036291">
    <property type="entry name" value="NAD(P)-bd_dom_sf"/>
</dbReference>
<gene>
    <name evidence="1" type="ORF">AB4874_09610</name>
</gene>
<reference evidence="1 2" key="1">
    <citation type="journal article" date="2011" name="Int. J. Syst. Evol. Microbiol.">
        <title>Zhongshania antarctica gen. nov., sp. nov. and Zhongshania guokunii sp. nov., gammaproteobacteria respectively isolated from coastal attached (fast) ice and surface seawater of the Antarctic.</title>
        <authorList>
            <person name="Li H.J."/>
            <person name="Zhang X.Y."/>
            <person name="Chen C.X."/>
            <person name="Zhang Y.J."/>
            <person name="Gao Z.M."/>
            <person name="Yu Y."/>
            <person name="Chen X.L."/>
            <person name="Chen B."/>
            <person name="Zhang Y.Z."/>
        </authorList>
    </citation>
    <scope>NUCLEOTIDE SEQUENCE [LARGE SCALE GENOMIC DNA]</scope>
    <source>
        <strain evidence="1 2">15-R06ZXC-3</strain>
    </source>
</reference>
<dbReference type="RefSeq" id="WP_368391821.1">
    <property type="nucleotide sequence ID" value="NZ_JBFRYC010000004.1"/>
</dbReference>
<sequence>MMVCGMMGHEHLRNIALLQGTQVAAIFEPDPEMARTACALTPGARLVGLIAEFLAVEALDSLVITSPNFRHLEQLEEIAATRPLPWMRGCPPPTRCRWAIARLWWQSGRRFSARLRRGKRWKLPRIHGKGRGRTPQERYKTP</sequence>
<evidence type="ECO:0000313" key="1">
    <source>
        <dbReference type="EMBL" id="MEX1661903.1"/>
    </source>
</evidence>
<name>A0ABV3TLR8_9RHOB</name>
<keyword evidence="2" id="KW-1185">Reference proteome</keyword>
<dbReference type="Gene3D" id="3.40.50.720">
    <property type="entry name" value="NAD(P)-binding Rossmann-like Domain"/>
    <property type="match status" value="1"/>
</dbReference>
<evidence type="ECO:0008006" key="3">
    <source>
        <dbReference type="Google" id="ProtNLM"/>
    </source>
</evidence>
<dbReference type="Proteomes" id="UP001557465">
    <property type="component" value="Unassembled WGS sequence"/>
</dbReference>
<organism evidence="1 2">
    <name type="scientific">Thioclava arctica</name>
    <dbReference type="NCBI Taxonomy" id="3238301"/>
    <lineage>
        <taxon>Bacteria</taxon>
        <taxon>Pseudomonadati</taxon>
        <taxon>Pseudomonadota</taxon>
        <taxon>Alphaproteobacteria</taxon>
        <taxon>Rhodobacterales</taxon>
        <taxon>Paracoccaceae</taxon>
        <taxon>Thioclava</taxon>
    </lineage>
</organism>
<proteinExistence type="predicted"/>
<dbReference type="EMBL" id="JBFRYC010000004">
    <property type="protein sequence ID" value="MEX1661903.1"/>
    <property type="molecule type" value="Genomic_DNA"/>
</dbReference>
<accession>A0ABV3TLR8</accession>
<dbReference type="SUPFAM" id="SSF51735">
    <property type="entry name" value="NAD(P)-binding Rossmann-fold domains"/>
    <property type="match status" value="1"/>
</dbReference>
<evidence type="ECO:0000313" key="2">
    <source>
        <dbReference type="Proteomes" id="UP001557465"/>
    </source>
</evidence>
<comment type="caution">
    <text evidence="1">The sequence shown here is derived from an EMBL/GenBank/DDBJ whole genome shotgun (WGS) entry which is preliminary data.</text>
</comment>
<protein>
    <recommendedName>
        <fullName evidence="3">Gfo/Idh/MocA-like oxidoreductase N-terminal domain-containing protein</fullName>
    </recommendedName>
</protein>